<dbReference type="Proteomes" id="UP000185479">
    <property type="component" value="Chromosome"/>
</dbReference>
<dbReference type="RefSeq" id="WP_075730261.1">
    <property type="nucleotide sequence ID" value="NZ_BJNB01000035.1"/>
</dbReference>
<dbReference type="Gene3D" id="3.40.50.300">
    <property type="entry name" value="P-loop containing nucleotide triphosphate hydrolases"/>
    <property type="match status" value="1"/>
</dbReference>
<evidence type="ECO:0000256" key="2">
    <source>
        <dbReference type="ARBA" id="ARBA00022679"/>
    </source>
</evidence>
<evidence type="ECO:0000313" key="10">
    <source>
        <dbReference type="EMBL" id="GEB98450.1"/>
    </source>
</evidence>
<dbReference type="InterPro" id="IPR008921">
    <property type="entry name" value="DNA_pol3_clamp-load_cplx_C"/>
</dbReference>
<evidence type="ECO:0000313" key="9">
    <source>
        <dbReference type="EMBL" id="APT87341.1"/>
    </source>
</evidence>
<dbReference type="Gene3D" id="1.20.272.10">
    <property type="match status" value="1"/>
</dbReference>
<organism evidence="9 11">
    <name type="scientific">Corynebacterium flavescens</name>
    <dbReference type="NCBI Taxonomy" id="28028"/>
    <lineage>
        <taxon>Bacteria</taxon>
        <taxon>Bacillati</taxon>
        <taxon>Actinomycetota</taxon>
        <taxon>Actinomycetes</taxon>
        <taxon>Mycobacteriales</taxon>
        <taxon>Corynebacteriaceae</taxon>
        <taxon>Corynebacterium</taxon>
    </lineage>
</organism>
<dbReference type="GeneID" id="82880871"/>
<name>A0A1L7CNE1_CORFL</name>
<gene>
    <name evidence="10" type="ORF">CFL01nite_19450</name>
    <name evidence="9" type="ORF">CFLV_09175</name>
</gene>
<dbReference type="InterPro" id="IPR048466">
    <property type="entry name" value="DNA_pol3_delta-like_C"/>
</dbReference>
<dbReference type="GO" id="GO:0003887">
    <property type="term" value="F:DNA-directed DNA polymerase activity"/>
    <property type="evidence" value="ECO:0007669"/>
    <property type="project" value="UniProtKB-KW"/>
</dbReference>
<accession>A0A1L7CNE1</accession>
<comment type="catalytic activity">
    <reaction evidence="7">
        <text>DNA(n) + a 2'-deoxyribonucleoside 5'-triphosphate = DNA(n+1) + diphosphate</text>
        <dbReference type="Rhea" id="RHEA:22508"/>
        <dbReference type="Rhea" id="RHEA-COMP:17339"/>
        <dbReference type="Rhea" id="RHEA-COMP:17340"/>
        <dbReference type="ChEBI" id="CHEBI:33019"/>
        <dbReference type="ChEBI" id="CHEBI:61560"/>
        <dbReference type="ChEBI" id="CHEBI:173112"/>
        <dbReference type="EC" id="2.7.7.7"/>
    </reaction>
</comment>
<keyword evidence="2" id="KW-0808">Transferase</keyword>
<reference evidence="10 12" key="2">
    <citation type="submission" date="2019-06" db="EMBL/GenBank/DDBJ databases">
        <title>Whole genome shotgun sequence of Corynebacterium flavescens NBRC 14136.</title>
        <authorList>
            <person name="Hosoyama A."/>
            <person name="Uohara A."/>
            <person name="Ohji S."/>
            <person name="Ichikawa N."/>
        </authorList>
    </citation>
    <scope>NUCLEOTIDE SEQUENCE [LARGE SCALE GENOMIC DNA]</scope>
    <source>
        <strain evidence="10 12">NBRC 14136</strain>
    </source>
</reference>
<keyword evidence="4" id="KW-0235">DNA replication</keyword>
<dbReference type="EMBL" id="CP009246">
    <property type="protein sequence ID" value="APT87341.1"/>
    <property type="molecule type" value="Genomic_DNA"/>
</dbReference>
<evidence type="ECO:0000313" key="11">
    <source>
        <dbReference type="Proteomes" id="UP000185479"/>
    </source>
</evidence>
<evidence type="ECO:0000256" key="7">
    <source>
        <dbReference type="ARBA" id="ARBA00049244"/>
    </source>
</evidence>
<reference evidence="9 11" key="1">
    <citation type="submission" date="2014-08" db="EMBL/GenBank/DDBJ databases">
        <title>Complete genome sequence of Corynebacterium flavescens OJ8(T)(=DSM 20296(T)), isolated from cheese.</title>
        <authorList>
            <person name="Ruckert C."/>
            <person name="Albersmeier A."/>
            <person name="Winkler A."/>
            <person name="Kalinowski J."/>
        </authorList>
    </citation>
    <scope>NUCLEOTIDE SEQUENCE [LARGE SCALE GENOMIC DNA]</scope>
    <source>
        <strain evidence="9 11">OJ8</strain>
    </source>
</reference>
<dbReference type="PANTHER" id="PTHR34388">
    <property type="entry name" value="DNA POLYMERASE III SUBUNIT DELTA"/>
    <property type="match status" value="1"/>
</dbReference>
<dbReference type="PANTHER" id="PTHR34388:SF1">
    <property type="entry name" value="DNA POLYMERASE III SUBUNIT DELTA"/>
    <property type="match status" value="1"/>
</dbReference>
<comment type="similarity">
    <text evidence="6">Belongs to the DNA polymerase HolA subunit family.</text>
</comment>
<dbReference type="GO" id="GO:0003677">
    <property type="term" value="F:DNA binding"/>
    <property type="evidence" value="ECO:0007669"/>
    <property type="project" value="InterPro"/>
</dbReference>
<dbReference type="AlphaFoldDB" id="A0A1L7CNE1"/>
<dbReference type="GO" id="GO:0006261">
    <property type="term" value="P:DNA-templated DNA replication"/>
    <property type="evidence" value="ECO:0007669"/>
    <property type="project" value="TreeGrafter"/>
</dbReference>
<evidence type="ECO:0000256" key="6">
    <source>
        <dbReference type="ARBA" id="ARBA00034754"/>
    </source>
</evidence>
<dbReference type="SUPFAM" id="SSF52540">
    <property type="entry name" value="P-loop containing nucleoside triphosphate hydrolases"/>
    <property type="match status" value="1"/>
</dbReference>
<evidence type="ECO:0000256" key="3">
    <source>
        <dbReference type="ARBA" id="ARBA00022695"/>
    </source>
</evidence>
<dbReference type="Pfam" id="PF21694">
    <property type="entry name" value="DNA_pol3_delta_C"/>
    <property type="match status" value="1"/>
</dbReference>
<evidence type="ECO:0000256" key="1">
    <source>
        <dbReference type="ARBA" id="ARBA00012417"/>
    </source>
</evidence>
<dbReference type="STRING" id="28028.CFLV_09175"/>
<dbReference type="NCBIfam" id="NF004165">
    <property type="entry name" value="PRK05629.1"/>
    <property type="match status" value="1"/>
</dbReference>
<protein>
    <recommendedName>
        <fullName evidence="1">DNA-directed DNA polymerase</fullName>
        <ecNumber evidence="1">2.7.7.7</ecNumber>
    </recommendedName>
</protein>
<dbReference type="OrthoDB" id="8478864at2"/>
<dbReference type="KEGG" id="cfc:CFLV_09175"/>
<dbReference type="GO" id="GO:0009360">
    <property type="term" value="C:DNA polymerase III complex"/>
    <property type="evidence" value="ECO:0007669"/>
    <property type="project" value="TreeGrafter"/>
</dbReference>
<dbReference type="InterPro" id="IPR005790">
    <property type="entry name" value="DNA_polIII_delta"/>
</dbReference>
<evidence type="ECO:0000259" key="8">
    <source>
        <dbReference type="Pfam" id="PF21694"/>
    </source>
</evidence>
<dbReference type="NCBIfam" id="TIGR01128">
    <property type="entry name" value="holA"/>
    <property type="match status" value="1"/>
</dbReference>
<dbReference type="Proteomes" id="UP000315353">
    <property type="component" value="Unassembled WGS sequence"/>
</dbReference>
<evidence type="ECO:0000313" key="12">
    <source>
        <dbReference type="Proteomes" id="UP000315353"/>
    </source>
</evidence>
<keyword evidence="3" id="KW-0548">Nucleotidyltransferase</keyword>
<keyword evidence="11" id="KW-1185">Reference proteome</keyword>
<dbReference type="EMBL" id="BJNB01000035">
    <property type="protein sequence ID" value="GEB98450.1"/>
    <property type="molecule type" value="Genomic_DNA"/>
</dbReference>
<sequence length="324" mass="34644">MAVMPVAPVHLILGDDEFLTERARLSFQSAAAQDSDTALEVKRLRASEVSEGEIAEATSPSLFGDNRVIVVSDVERAGKEVTKILLEACVNPAPGMTMVIVYTVSAKTLKAKKKAPEIVSKLRKIGEVHEAFSLYTNELLPWATREFASHGVRPTPDVVQAVLDGVGSDLRELASAISQLVFDTNGNVTREAVHNYYIGVAEVANWDIADAAVAGRLEAAVSTCRRALQLGASPVAIAAALANKVGAIARLYSARGDQFSLAKQTGLNAYVVKLTQPVARRWSGENVTRAVILVSELEAEVKGRGGDPDFAIEAAVRRIAELAR</sequence>
<keyword evidence="5" id="KW-0239">DNA-directed DNA polymerase</keyword>
<dbReference type="InterPro" id="IPR027417">
    <property type="entry name" value="P-loop_NTPase"/>
</dbReference>
<evidence type="ECO:0000256" key="5">
    <source>
        <dbReference type="ARBA" id="ARBA00022932"/>
    </source>
</evidence>
<evidence type="ECO:0000256" key="4">
    <source>
        <dbReference type="ARBA" id="ARBA00022705"/>
    </source>
</evidence>
<dbReference type="EC" id="2.7.7.7" evidence="1"/>
<proteinExistence type="inferred from homology"/>
<feature type="domain" description="DNA polymerase III delta subunit-like C-terminal" evidence="8">
    <location>
        <begin position="207"/>
        <end position="316"/>
    </location>
</feature>
<dbReference type="SUPFAM" id="SSF48019">
    <property type="entry name" value="post-AAA+ oligomerization domain-like"/>
    <property type="match status" value="1"/>
</dbReference>